<proteinExistence type="predicted"/>
<accession>A0A395MI32</accession>
<dbReference type="EMBL" id="PXXK01000278">
    <property type="protein sequence ID" value="RFN46923.1"/>
    <property type="molecule type" value="Genomic_DNA"/>
</dbReference>
<feature type="non-terminal residue" evidence="2">
    <location>
        <position position="1"/>
    </location>
</feature>
<feature type="region of interest" description="Disordered" evidence="1">
    <location>
        <begin position="1"/>
        <end position="86"/>
    </location>
</feature>
<dbReference type="AlphaFoldDB" id="A0A395MI32"/>
<evidence type="ECO:0000313" key="2">
    <source>
        <dbReference type="EMBL" id="RFN46923.1"/>
    </source>
</evidence>
<gene>
    <name evidence="2" type="ORF">FIE12Z_8809</name>
</gene>
<dbReference type="Proteomes" id="UP000265631">
    <property type="component" value="Unassembled WGS sequence"/>
</dbReference>
<organism evidence="2 3">
    <name type="scientific">Fusarium flagelliforme</name>
    <dbReference type="NCBI Taxonomy" id="2675880"/>
    <lineage>
        <taxon>Eukaryota</taxon>
        <taxon>Fungi</taxon>
        <taxon>Dikarya</taxon>
        <taxon>Ascomycota</taxon>
        <taxon>Pezizomycotina</taxon>
        <taxon>Sordariomycetes</taxon>
        <taxon>Hypocreomycetidae</taxon>
        <taxon>Hypocreales</taxon>
        <taxon>Nectriaceae</taxon>
        <taxon>Fusarium</taxon>
        <taxon>Fusarium incarnatum-equiseti species complex</taxon>
    </lineage>
</organism>
<feature type="compositionally biased region" description="Acidic residues" evidence="1">
    <location>
        <begin position="306"/>
        <end position="321"/>
    </location>
</feature>
<dbReference type="STRING" id="2594813.A0A395MI32"/>
<evidence type="ECO:0000256" key="1">
    <source>
        <dbReference type="SAM" id="MobiDB-lite"/>
    </source>
</evidence>
<keyword evidence="3" id="KW-1185">Reference proteome</keyword>
<feature type="compositionally biased region" description="Acidic residues" evidence="1">
    <location>
        <begin position="274"/>
        <end position="296"/>
    </location>
</feature>
<comment type="caution">
    <text evidence="2">The sequence shown here is derived from an EMBL/GenBank/DDBJ whole genome shotgun (WGS) entry which is preliminary data.</text>
</comment>
<feature type="compositionally biased region" description="Low complexity" evidence="1">
    <location>
        <begin position="339"/>
        <end position="355"/>
    </location>
</feature>
<feature type="region of interest" description="Disordered" evidence="1">
    <location>
        <begin position="230"/>
        <end position="395"/>
    </location>
</feature>
<protein>
    <submittedName>
        <fullName evidence="2">Uncharacterized protein</fullName>
    </submittedName>
</protein>
<feature type="compositionally biased region" description="Polar residues" evidence="1">
    <location>
        <begin position="378"/>
        <end position="389"/>
    </location>
</feature>
<evidence type="ECO:0000313" key="3">
    <source>
        <dbReference type="Proteomes" id="UP000265631"/>
    </source>
</evidence>
<feature type="compositionally biased region" description="Basic and acidic residues" evidence="1">
    <location>
        <begin position="240"/>
        <end position="250"/>
    </location>
</feature>
<sequence length="421" mass="43753">VSNTAEAIPSNTATGLTDQPETTASTAPVAEAPEVSTGPGQSAEGPTEGPVNTQAADIGTAESISQPGQTEAAPSGFTTVTIPPPQLTGDVAELDLGDASLNNAKFTTVAGQEAIVLEPPPNGEAMFTIKVAEPLDIEEGDLVQLEAIVQVVESSTKRRKRFLIGRQNRGNRLQMLMNEKVIYDQEVDETAGKFQRIKSEKTQFVKNPVVQVLQTAGDNPVALSVSGLGFVKSSTPTKGPAKEPPAKEPPAEEPPAEEPPAEEPPAKEPPAEEPPAEEPPAEEPPAEEPPAEEPPAEEPATPPEATGEEAPPDNQETDEPAPEPTAPPEVSAEEPPPVGEETTVQPPQQTRPPDVVETESVPGTQETDTGIPPVIGTGTPTDSVPTTPTGPVEIRPNEGAHGIVTNVVALYVVPVLAALLV</sequence>
<name>A0A395MI32_9HYPO</name>
<feature type="compositionally biased region" description="Polar residues" evidence="1">
    <location>
        <begin position="1"/>
        <end position="26"/>
    </location>
</feature>
<reference evidence="2 3" key="1">
    <citation type="journal article" date="2018" name="PLoS Pathog.">
        <title>Evolution of structural diversity of trichothecenes, a family of toxins produced by plant pathogenic and entomopathogenic fungi.</title>
        <authorList>
            <person name="Proctor R.H."/>
            <person name="McCormick S.P."/>
            <person name="Kim H.S."/>
            <person name="Cardoza R.E."/>
            <person name="Stanley A.M."/>
            <person name="Lindo L."/>
            <person name="Kelly A."/>
            <person name="Brown D.W."/>
            <person name="Lee T."/>
            <person name="Vaughan M.M."/>
            <person name="Alexander N.J."/>
            <person name="Busman M."/>
            <person name="Gutierrez S."/>
        </authorList>
    </citation>
    <scope>NUCLEOTIDE SEQUENCE [LARGE SCALE GENOMIC DNA]</scope>
    <source>
        <strain evidence="2 3">NRRL 13405</strain>
    </source>
</reference>